<comment type="caution">
    <text evidence="1">The sequence shown here is derived from an EMBL/GenBank/DDBJ whole genome shotgun (WGS) entry which is preliminary data.</text>
</comment>
<organism evidence="1 2">
    <name type="scientific">Mucilaginibacter corticis</name>
    <dbReference type="NCBI Taxonomy" id="2597670"/>
    <lineage>
        <taxon>Bacteria</taxon>
        <taxon>Pseudomonadati</taxon>
        <taxon>Bacteroidota</taxon>
        <taxon>Sphingobacteriia</taxon>
        <taxon>Sphingobacteriales</taxon>
        <taxon>Sphingobacteriaceae</taxon>
        <taxon>Mucilaginibacter</taxon>
    </lineage>
</organism>
<accession>A0A556MTD8</accession>
<name>A0A556MTD8_9SPHI</name>
<evidence type="ECO:0000313" key="1">
    <source>
        <dbReference type="EMBL" id="TSJ43193.1"/>
    </source>
</evidence>
<dbReference type="SUPFAM" id="SSF55729">
    <property type="entry name" value="Acyl-CoA N-acyltransferases (Nat)"/>
    <property type="match status" value="1"/>
</dbReference>
<sequence length="315" mass="35671">MTNAAKTYTTERLSVSNIADLAVLNMAVYGRELPLGFFQKKYDTVYTGTSHVGFIAYNLKHLPIAFYGLVPTLLWYKGGTILAAQSVDTMTHPDYRGLGLFVKLAEQTYRICGAEGIRLIFGFPNQNSFPGLANKLGWQFPEVMLRFKVPVKTRFPLERIANKFTVVKPIYQHYQKWILKDHLVPQHGIANSVLDDGYNGVYRDARYLKYKTFTGTSVIRIGQALLWVKLQNGLHIGDIENIGDDFEDTMQKLISLTRKLGIGEIHFQVSPQNKLYSLFSKHYPAHPSYAIGFKDLGAGISIENIKFTFADIDIF</sequence>
<protein>
    <submittedName>
        <fullName evidence="1">GNAT family N-acetyltransferase</fullName>
    </submittedName>
</protein>
<keyword evidence="2" id="KW-1185">Reference proteome</keyword>
<dbReference type="EMBL" id="VLPK01000001">
    <property type="protein sequence ID" value="TSJ43193.1"/>
    <property type="molecule type" value="Genomic_DNA"/>
</dbReference>
<dbReference type="OrthoDB" id="9792929at2"/>
<gene>
    <name evidence="1" type="ORF">FO440_03100</name>
</gene>
<reference evidence="1 2" key="1">
    <citation type="submission" date="2019-07" db="EMBL/GenBank/DDBJ databases">
        <authorList>
            <person name="Huq M.A."/>
        </authorList>
    </citation>
    <scope>NUCLEOTIDE SEQUENCE [LARGE SCALE GENOMIC DNA]</scope>
    <source>
        <strain evidence="1 2">MAH-19</strain>
    </source>
</reference>
<proteinExistence type="predicted"/>
<dbReference type="RefSeq" id="WP_144246758.1">
    <property type="nucleotide sequence ID" value="NZ_VLPK01000001.1"/>
</dbReference>
<dbReference type="AlphaFoldDB" id="A0A556MTD8"/>
<dbReference type="Pfam" id="PF13527">
    <property type="entry name" value="Acetyltransf_9"/>
    <property type="match status" value="1"/>
</dbReference>
<keyword evidence="1" id="KW-0808">Transferase</keyword>
<dbReference type="Proteomes" id="UP000318733">
    <property type="component" value="Unassembled WGS sequence"/>
</dbReference>
<dbReference type="GO" id="GO:0016740">
    <property type="term" value="F:transferase activity"/>
    <property type="evidence" value="ECO:0007669"/>
    <property type="project" value="UniProtKB-KW"/>
</dbReference>
<evidence type="ECO:0000313" key="2">
    <source>
        <dbReference type="Proteomes" id="UP000318733"/>
    </source>
</evidence>
<dbReference type="Gene3D" id="3.40.630.30">
    <property type="match status" value="1"/>
</dbReference>
<dbReference type="InterPro" id="IPR016181">
    <property type="entry name" value="Acyl_CoA_acyltransferase"/>
</dbReference>